<feature type="region of interest" description="Disordered" evidence="1">
    <location>
        <begin position="583"/>
        <end position="602"/>
    </location>
</feature>
<dbReference type="SUPFAM" id="SSF50978">
    <property type="entry name" value="WD40 repeat-like"/>
    <property type="match status" value="1"/>
</dbReference>
<evidence type="ECO:0000313" key="3">
    <source>
        <dbReference type="EMBL" id="JAS49888.1"/>
    </source>
</evidence>
<dbReference type="PANTHER" id="PTHR13268:SF0">
    <property type="entry name" value="BCAS3 MICROTUBULE ASSOCIATED CELL MIGRATION FACTOR"/>
    <property type="match status" value="1"/>
</dbReference>
<organism evidence="3">
    <name type="scientific">Cuerna arida</name>
    <dbReference type="NCBI Taxonomy" id="1464854"/>
    <lineage>
        <taxon>Eukaryota</taxon>
        <taxon>Metazoa</taxon>
        <taxon>Ecdysozoa</taxon>
        <taxon>Arthropoda</taxon>
        <taxon>Hexapoda</taxon>
        <taxon>Insecta</taxon>
        <taxon>Pterygota</taxon>
        <taxon>Neoptera</taxon>
        <taxon>Paraneoptera</taxon>
        <taxon>Hemiptera</taxon>
        <taxon>Auchenorrhyncha</taxon>
        <taxon>Membracoidea</taxon>
        <taxon>Cicadellidae</taxon>
        <taxon>Cicadellinae</taxon>
        <taxon>Proconiini</taxon>
        <taxon>Cuerna</taxon>
    </lineage>
</organism>
<dbReference type="SMART" id="SM00320">
    <property type="entry name" value="WD40"/>
    <property type="match status" value="2"/>
</dbReference>
<dbReference type="Gene3D" id="2.130.10.10">
    <property type="entry name" value="YVTN repeat-like/Quinoprotein amine dehydrogenase"/>
    <property type="match status" value="1"/>
</dbReference>
<feature type="compositionally biased region" description="Pro residues" evidence="1">
    <location>
        <begin position="463"/>
        <end position="473"/>
    </location>
</feature>
<feature type="region of interest" description="Disordered" evidence="1">
    <location>
        <begin position="448"/>
        <end position="473"/>
    </location>
</feature>
<name>A0A1B6FI57_9HEMI</name>
<reference evidence="3" key="1">
    <citation type="submission" date="2015-11" db="EMBL/GenBank/DDBJ databases">
        <title>De novo transcriptome assembly of four potential Pierce s Disease insect vectors from Arizona vineyards.</title>
        <authorList>
            <person name="Tassone E.E."/>
        </authorList>
    </citation>
    <scope>NUCLEOTIDE SEQUENCE</scope>
</reference>
<sequence length="750" mass="81806">MSADSPRRSPGKASAGLVVLPQPVTDPSLIDSVTGFIQEVVPQAYGCNTNDNREVITWVRVLQADINDPAFYPDTGEQDGVPPLLLVLGYGSGVQVWLVPVTGEAREVLSWSQSSVRTLCILPSPEIRLPLKQDLYKLKRPLVAMVDNAGPGPQFCAVSFISLRDGDQVKSIKFSHQVWDVMANRRSVVVSLAERIAVFDAATLEDNLVVTTCYPNPDINPVALGSRWLAYADRRLVSQWRSQGGCQSEGPHSVTATMFHAAKFLGKGLRDLSESVASSLTGSSPENSSLHHSHPPEPCLKGIVTIVDLEMKVSKDANEDDYQTGANRVVAHFNAHLEPIVALSFDNSGMLLVTADKRGHRFHVFRINPHPCGPTLAHVNHLYVLHRGDTTARIQDITFSPDSRWVAISSMRGTTHVFPITPYGGPVGVRTHTTPQVVNKLSRFHRSAGLTEEGRNSPVLWESPPPTSPAAPPPTTITALAQVRRQTMIPTTEDSIVRLAATFGAPRAPALAPHPRTRRAMDSLYVMGCNGTLIQYDLEPKPFSGVNKEKVCDDTGIELHVEPRAEWVLQRPPYSSSVHPPLACTNPLLNQPDPPTPTDSQADEERWLSQVEIVTHDGPHRRLWMGPQFTFVTVNPNNEAGDVLDINKQVVRSSPVNMPLKQPLIIESGSCSSLELSPNMVELVYKTDNWSGRLREDLAEAMMESPTGRSTGGAENYDDLSLSSYDSASHCSPSPSLTAEGGQVFPGDAL</sequence>
<dbReference type="Pfam" id="PF21034">
    <property type="entry name" value="BCAS3_WD40"/>
    <property type="match status" value="1"/>
</dbReference>
<feature type="region of interest" description="Disordered" evidence="1">
    <location>
        <begin position="276"/>
        <end position="297"/>
    </location>
</feature>
<protein>
    <recommendedName>
        <fullName evidence="2">BCAS3 WD40 domain-containing protein</fullName>
    </recommendedName>
</protein>
<dbReference type="InterPro" id="IPR045142">
    <property type="entry name" value="BCAS3-like"/>
</dbReference>
<feature type="region of interest" description="Disordered" evidence="1">
    <location>
        <begin position="724"/>
        <end position="750"/>
    </location>
</feature>
<dbReference type="EMBL" id="GECZ01019881">
    <property type="protein sequence ID" value="JAS49888.1"/>
    <property type="molecule type" value="Transcribed_RNA"/>
</dbReference>
<dbReference type="GO" id="GO:0042594">
    <property type="term" value="P:response to starvation"/>
    <property type="evidence" value="ECO:0007669"/>
    <property type="project" value="TreeGrafter"/>
</dbReference>
<dbReference type="InterPro" id="IPR048382">
    <property type="entry name" value="BCAS3_WD40"/>
</dbReference>
<gene>
    <name evidence="3" type="ORF">g.10852</name>
</gene>
<evidence type="ECO:0000259" key="2">
    <source>
        <dbReference type="Pfam" id="PF21034"/>
    </source>
</evidence>
<proteinExistence type="predicted"/>
<dbReference type="AlphaFoldDB" id="A0A1B6FI57"/>
<dbReference type="InterPro" id="IPR036322">
    <property type="entry name" value="WD40_repeat_dom_sf"/>
</dbReference>
<feature type="compositionally biased region" description="Polar residues" evidence="1">
    <location>
        <begin position="276"/>
        <end position="290"/>
    </location>
</feature>
<dbReference type="GO" id="GO:0005737">
    <property type="term" value="C:cytoplasm"/>
    <property type="evidence" value="ECO:0007669"/>
    <property type="project" value="TreeGrafter"/>
</dbReference>
<dbReference type="GO" id="GO:0006914">
    <property type="term" value="P:autophagy"/>
    <property type="evidence" value="ECO:0007669"/>
    <property type="project" value="InterPro"/>
</dbReference>
<evidence type="ECO:0000256" key="1">
    <source>
        <dbReference type="SAM" id="MobiDB-lite"/>
    </source>
</evidence>
<dbReference type="InterPro" id="IPR015943">
    <property type="entry name" value="WD40/YVTN_repeat-like_dom_sf"/>
</dbReference>
<accession>A0A1B6FI57</accession>
<dbReference type="InterPro" id="IPR001680">
    <property type="entry name" value="WD40_rpt"/>
</dbReference>
<feature type="domain" description="BCAS3 WD40" evidence="2">
    <location>
        <begin position="54"/>
        <end position="452"/>
    </location>
</feature>
<dbReference type="PANTHER" id="PTHR13268">
    <property type="entry name" value="BREAST CARCINOMA AMPLIFIED SEQUENCE 3"/>
    <property type="match status" value="1"/>
</dbReference>